<comment type="caution">
    <text evidence="11">The sequence shown here is derived from an EMBL/GenBank/DDBJ whole genome shotgun (WGS) entry which is preliminary data.</text>
</comment>
<accession>A0A2H0KKC0</accession>
<dbReference type="Gene3D" id="3.40.50.10050">
    <property type="entry name" value="Translation initiation factor IF- 2, domain 3"/>
    <property type="match status" value="1"/>
</dbReference>
<dbReference type="CDD" id="cd01887">
    <property type="entry name" value="IF2_eIF5B"/>
    <property type="match status" value="1"/>
</dbReference>
<dbReference type="InterPro" id="IPR015760">
    <property type="entry name" value="TIF_IF2"/>
</dbReference>
<dbReference type="PROSITE" id="PS51722">
    <property type="entry name" value="G_TR_2"/>
    <property type="match status" value="1"/>
</dbReference>
<dbReference type="Gene3D" id="2.40.30.10">
    <property type="entry name" value="Translation factors"/>
    <property type="match status" value="2"/>
</dbReference>
<dbReference type="InterPro" id="IPR053905">
    <property type="entry name" value="EF-G-like_DII"/>
</dbReference>
<feature type="domain" description="Tr-type G" evidence="10">
    <location>
        <begin position="3"/>
        <end position="181"/>
    </location>
</feature>
<dbReference type="SUPFAM" id="SSF52540">
    <property type="entry name" value="P-loop containing nucleoside triphosphate hydrolases"/>
    <property type="match status" value="1"/>
</dbReference>
<evidence type="ECO:0000256" key="7">
    <source>
        <dbReference type="NCBIfam" id="TIGR00487"/>
    </source>
</evidence>
<dbReference type="InterPro" id="IPR027417">
    <property type="entry name" value="P-loop_NTPase"/>
</dbReference>
<reference evidence="11 12" key="1">
    <citation type="submission" date="2017-09" db="EMBL/GenBank/DDBJ databases">
        <title>Depth-based differentiation of microbial function through sediment-hosted aquifers and enrichment of novel symbionts in the deep terrestrial subsurface.</title>
        <authorList>
            <person name="Probst A.J."/>
            <person name="Ladd B."/>
            <person name="Jarett J.K."/>
            <person name="Geller-Mcgrath D.E."/>
            <person name="Sieber C.M."/>
            <person name="Emerson J.B."/>
            <person name="Anantharaman K."/>
            <person name="Thomas B.C."/>
            <person name="Malmstrom R."/>
            <person name="Stieglmeier M."/>
            <person name="Klingl A."/>
            <person name="Woyke T."/>
            <person name="Ryan C.M."/>
            <person name="Banfield J.F."/>
        </authorList>
    </citation>
    <scope>NUCLEOTIDE SEQUENCE [LARGE SCALE GENOMIC DNA]</scope>
    <source>
        <strain evidence="11">CG11_big_fil_rev_8_21_14_0_20_37_16</strain>
    </source>
</reference>
<dbReference type="SUPFAM" id="SSF50447">
    <property type="entry name" value="Translation proteins"/>
    <property type="match status" value="2"/>
</dbReference>
<dbReference type="Pfam" id="PF00009">
    <property type="entry name" value="GTP_EFTU"/>
    <property type="match status" value="1"/>
</dbReference>
<dbReference type="GO" id="GO:0003924">
    <property type="term" value="F:GTPase activity"/>
    <property type="evidence" value="ECO:0007669"/>
    <property type="project" value="InterPro"/>
</dbReference>
<dbReference type="AlphaFoldDB" id="A0A2H0KKC0"/>
<dbReference type="InterPro" id="IPR023115">
    <property type="entry name" value="TIF_IF2_dom3"/>
</dbReference>
<comment type="function">
    <text evidence="8">One of the essential components for the initiation of protein synthesis. Protects formylmethionyl-tRNA from spontaneous hydrolysis and promotes its binding to the 30S ribosomal subunits. Also involved in the hydrolysis of GTP during the formation of the 70S ribosomal complex.</text>
</comment>
<keyword evidence="5 8" id="KW-0648">Protein biosynthesis</keyword>
<dbReference type="NCBIfam" id="TIGR00231">
    <property type="entry name" value="small_GTP"/>
    <property type="match status" value="1"/>
</dbReference>
<dbReference type="GO" id="GO:0005525">
    <property type="term" value="F:GTP binding"/>
    <property type="evidence" value="ECO:0007669"/>
    <property type="project" value="UniProtKB-KW"/>
</dbReference>
<evidence type="ECO:0000256" key="3">
    <source>
        <dbReference type="ARBA" id="ARBA00022540"/>
    </source>
</evidence>
<dbReference type="PANTHER" id="PTHR43381">
    <property type="entry name" value="TRANSLATION INITIATION FACTOR IF-2-RELATED"/>
    <property type="match status" value="1"/>
</dbReference>
<dbReference type="NCBIfam" id="TIGR00487">
    <property type="entry name" value="IF-2"/>
    <property type="match status" value="1"/>
</dbReference>
<organism evidence="11 12">
    <name type="scientific">Candidatus Roizmanbacteria bacterium CG11_big_fil_rev_8_21_14_0_20_37_16</name>
    <dbReference type="NCBI Taxonomy" id="1974857"/>
    <lineage>
        <taxon>Bacteria</taxon>
        <taxon>Candidatus Roizmaniibacteriota</taxon>
    </lineage>
</organism>
<dbReference type="Gene3D" id="3.40.50.300">
    <property type="entry name" value="P-loop containing nucleotide triphosphate hydrolases"/>
    <property type="match status" value="1"/>
</dbReference>
<dbReference type="InterPro" id="IPR036925">
    <property type="entry name" value="TIF_IF2_dom3_sf"/>
</dbReference>
<gene>
    <name evidence="11" type="primary">infB</name>
    <name evidence="11" type="ORF">COV87_01865</name>
</gene>
<keyword evidence="6" id="KW-0342">GTP-binding</keyword>
<keyword evidence="3 8" id="KW-0396">Initiation factor</keyword>
<proteinExistence type="inferred from homology"/>
<evidence type="ECO:0000256" key="8">
    <source>
        <dbReference type="RuleBase" id="RU000644"/>
    </source>
</evidence>
<sequence length="483" mass="52604">MKPRSPIVAILGHVDHGKTTLLDYIRSSRIAAKEHGGITQKIGGYTAKTAIKGYPISEITFIDTPGHEAFSQLRARGATVADIVLLMIDAKDSLMPQTIESISHIKQASVPCIVVLNKMDLPEAKPEKVKNDLLRHGIMVEGKGGDVPVAAISAKTGKGVPELLETILLVATDKGLQYDPEAELEAYVIETKKDRRGIAVSVVVKNGTLHVADTVYAGGIKAKIRSITDDMHVQIQEAFPSQACELLGFESAPLVGSKISPENVDSVAEEVVPVAKKGFTAQDFFATPQKEQKKLSIIIKTDSQGSLEALEAILSQNINIEIVLKAVGDIHKSDVFLAKASKSIVIGFNSHLDQETKDIAKQEKVIIKQYAIIYELLEELEEVALLLQEKEQQEKSLKGEAKILATFTIEGEKVFGSKLSKGKFELGDMLEIHRNDTIIGKSKIVSLKIRAKKVEEVKKEQECGIILSPALDIRVGDVVKCIL</sequence>
<evidence type="ECO:0000256" key="2">
    <source>
        <dbReference type="ARBA" id="ARBA00020675"/>
    </source>
</evidence>
<evidence type="ECO:0000256" key="4">
    <source>
        <dbReference type="ARBA" id="ARBA00022741"/>
    </source>
</evidence>
<evidence type="ECO:0000313" key="12">
    <source>
        <dbReference type="Proteomes" id="UP000229497"/>
    </source>
</evidence>
<dbReference type="InterPro" id="IPR000178">
    <property type="entry name" value="TF_IF2_bacterial-like"/>
</dbReference>
<dbReference type="PRINTS" id="PR00315">
    <property type="entry name" value="ELONGATNFCT"/>
</dbReference>
<comment type="similarity">
    <text evidence="1 8">Belongs to the TRAFAC class translation factor GTPase superfamily. Classic translation factor GTPase family. IF-2 subfamily.</text>
</comment>
<name>A0A2H0KKC0_9BACT</name>
<dbReference type="InterPro" id="IPR009000">
    <property type="entry name" value="Transl_B-barrel_sf"/>
</dbReference>
<dbReference type="GO" id="GO:0005737">
    <property type="term" value="C:cytoplasm"/>
    <property type="evidence" value="ECO:0007669"/>
    <property type="project" value="UniProtKB-UniRule"/>
</dbReference>
<evidence type="ECO:0000313" key="11">
    <source>
        <dbReference type="EMBL" id="PIQ71708.1"/>
    </source>
</evidence>
<protein>
    <recommendedName>
        <fullName evidence="2 7">Translation initiation factor IF-2</fullName>
    </recommendedName>
</protein>
<dbReference type="Pfam" id="PF22042">
    <property type="entry name" value="EF-G_D2"/>
    <property type="match status" value="1"/>
</dbReference>
<evidence type="ECO:0000256" key="6">
    <source>
        <dbReference type="ARBA" id="ARBA00023134"/>
    </source>
</evidence>
<evidence type="ECO:0000259" key="10">
    <source>
        <dbReference type="PROSITE" id="PS51722"/>
    </source>
</evidence>
<evidence type="ECO:0000256" key="1">
    <source>
        <dbReference type="ARBA" id="ARBA00007733"/>
    </source>
</evidence>
<keyword evidence="9" id="KW-0175">Coiled coil</keyword>
<dbReference type="Pfam" id="PF11987">
    <property type="entry name" value="IF-2"/>
    <property type="match status" value="1"/>
</dbReference>
<dbReference type="GO" id="GO:0003743">
    <property type="term" value="F:translation initiation factor activity"/>
    <property type="evidence" value="ECO:0007669"/>
    <property type="project" value="UniProtKB-UniRule"/>
</dbReference>
<dbReference type="PANTHER" id="PTHR43381:SF4">
    <property type="entry name" value="EUKARYOTIC TRANSLATION INITIATION FACTOR 5B"/>
    <property type="match status" value="1"/>
</dbReference>
<dbReference type="FunFam" id="3.40.50.10050:FF:000001">
    <property type="entry name" value="Translation initiation factor IF-2"/>
    <property type="match status" value="1"/>
</dbReference>
<keyword evidence="4" id="KW-0547">Nucleotide-binding</keyword>
<dbReference type="FunFam" id="3.40.50.300:FF:000019">
    <property type="entry name" value="Translation initiation factor IF-2"/>
    <property type="match status" value="1"/>
</dbReference>
<dbReference type="SUPFAM" id="SSF52156">
    <property type="entry name" value="Initiation factor IF2/eIF5b, domain 3"/>
    <property type="match status" value="1"/>
</dbReference>
<evidence type="ECO:0000256" key="5">
    <source>
        <dbReference type="ARBA" id="ARBA00022917"/>
    </source>
</evidence>
<dbReference type="Proteomes" id="UP000229497">
    <property type="component" value="Unassembled WGS sequence"/>
</dbReference>
<dbReference type="EMBL" id="PCVK01000052">
    <property type="protein sequence ID" value="PIQ71708.1"/>
    <property type="molecule type" value="Genomic_DNA"/>
</dbReference>
<dbReference type="InterPro" id="IPR005225">
    <property type="entry name" value="Small_GTP-bd"/>
</dbReference>
<evidence type="ECO:0000256" key="9">
    <source>
        <dbReference type="SAM" id="Coils"/>
    </source>
</evidence>
<dbReference type="InterPro" id="IPR000795">
    <property type="entry name" value="T_Tr_GTP-bd_dom"/>
</dbReference>
<feature type="coiled-coil region" evidence="9">
    <location>
        <begin position="373"/>
        <end position="400"/>
    </location>
</feature>